<proteinExistence type="predicted"/>
<sequence length="49" mass="5295">MENTDLAYEQPFCLAAFFPGLLHISISDGSSWDTVFSLNSGEKGPSVQS</sequence>
<accession>F5YCX9</accession>
<dbReference type="HOGENOM" id="CLU_3141852_0_0_12"/>
<keyword evidence="2" id="KW-1185">Reference proteome</keyword>
<gene>
    <name evidence="1" type="ordered locus">TREAZ_0393</name>
</gene>
<dbReference type="EMBL" id="CP001841">
    <property type="protein sequence ID" value="AEF81125.1"/>
    <property type="molecule type" value="Genomic_DNA"/>
</dbReference>
<evidence type="ECO:0000313" key="2">
    <source>
        <dbReference type="Proteomes" id="UP000009222"/>
    </source>
</evidence>
<name>F5YCX9_LEAAZ</name>
<dbReference type="InParanoid" id="F5YCX9"/>
<reference evidence="1 2" key="2">
    <citation type="journal article" date="2011" name="ISME J.">
        <title>RNA-seq reveals cooperative metabolic interactions between two termite-gut spirochete species in co-culture.</title>
        <authorList>
            <person name="Rosenthal A.Z."/>
            <person name="Matson E.G."/>
            <person name="Eldar A."/>
            <person name="Leadbetter J.R."/>
        </authorList>
    </citation>
    <scope>NUCLEOTIDE SEQUENCE [LARGE SCALE GENOMIC DNA]</scope>
    <source>
        <strain evidence="2">ATCC BAA-888 / DSM 13862 / ZAS-9</strain>
    </source>
</reference>
<evidence type="ECO:0000313" key="1">
    <source>
        <dbReference type="EMBL" id="AEF81125.1"/>
    </source>
</evidence>
<reference evidence="2" key="1">
    <citation type="submission" date="2009-12" db="EMBL/GenBank/DDBJ databases">
        <title>Complete sequence of Treponema azotonutricium strain ZAS-9.</title>
        <authorList>
            <person name="Tetu S.G."/>
            <person name="Matson E."/>
            <person name="Ren Q."/>
            <person name="Seshadri R."/>
            <person name="Elbourne L."/>
            <person name="Hassan K.A."/>
            <person name="Durkin A."/>
            <person name="Radune D."/>
            <person name="Mohamoud Y."/>
            <person name="Shay R."/>
            <person name="Jin S."/>
            <person name="Zhang X."/>
            <person name="Lucey K."/>
            <person name="Ballor N.R."/>
            <person name="Ottesen E."/>
            <person name="Rosenthal R."/>
            <person name="Allen A."/>
            <person name="Leadbetter J.R."/>
            <person name="Paulsen I.T."/>
        </authorList>
    </citation>
    <scope>NUCLEOTIDE SEQUENCE [LARGE SCALE GENOMIC DNA]</scope>
    <source>
        <strain evidence="2">ATCC BAA-888 / DSM 13862 / ZAS-9</strain>
    </source>
</reference>
<dbReference type="Proteomes" id="UP000009222">
    <property type="component" value="Chromosome"/>
</dbReference>
<organism evidence="1 2">
    <name type="scientific">Leadbettera azotonutricia (strain ATCC BAA-888 / DSM 13862 / ZAS-9)</name>
    <name type="common">Treponema azotonutricium</name>
    <dbReference type="NCBI Taxonomy" id="545695"/>
    <lineage>
        <taxon>Bacteria</taxon>
        <taxon>Pseudomonadati</taxon>
        <taxon>Spirochaetota</taxon>
        <taxon>Spirochaetia</taxon>
        <taxon>Spirochaetales</taxon>
        <taxon>Breznakiellaceae</taxon>
        <taxon>Leadbettera</taxon>
    </lineage>
</organism>
<dbReference type="KEGG" id="taz:TREAZ_0393"/>
<protein>
    <submittedName>
        <fullName evidence="1">Uncharacterized protein</fullName>
    </submittedName>
</protein>
<dbReference type="AlphaFoldDB" id="F5YCX9"/>